<dbReference type="SMART" id="SM00774">
    <property type="entry name" value="WRKY"/>
    <property type="match status" value="1"/>
</dbReference>
<dbReference type="InterPro" id="IPR036576">
    <property type="entry name" value="WRKY_dom_sf"/>
</dbReference>
<evidence type="ECO:0000256" key="2">
    <source>
        <dbReference type="ARBA" id="ARBA00023015"/>
    </source>
</evidence>
<keyword evidence="8" id="KW-1185">Reference proteome</keyword>
<dbReference type="EMBL" id="OZ021738">
    <property type="protein sequence ID" value="CAK9320292.1"/>
    <property type="molecule type" value="Genomic_DNA"/>
</dbReference>
<evidence type="ECO:0000313" key="8">
    <source>
        <dbReference type="Proteomes" id="UP001642487"/>
    </source>
</evidence>
<evidence type="ECO:0000256" key="1">
    <source>
        <dbReference type="ARBA" id="ARBA00004123"/>
    </source>
</evidence>
<evidence type="ECO:0000256" key="4">
    <source>
        <dbReference type="ARBA" id="ARBA00023163"/>
    </source>
</evidence>
<organism evidence="7 8">
    <name type="scientific">Citrullus colocynthis</name>
    <name type="common">colocynth</name>
    <dbReference type="NCBI Taxonomy" id="252529"/>
    <lineage>
        <taxon>Eukaryota</taxon>
        <taxon>Viridiplantae</taxon>
        <taxon>Streptophyta</taxon>
        <taxon>Embryophyta</taxon>
        <taxon>Tracheophyta</taxon>
        <taxon>Spermatophyta</taxon>
        <taxon>Magnoliopsida</taxon>
        <taxon>eudicotyledons</taxon>
        <taxon>Gunneridae</taxon>
        <taxon>Pentapetalae</taxon>
        <taxon>rosids</taxon>
        <taxon>fabids</taxon>
        <taxon>Cucurbitales</taxon>
        <taxon>Cucurbitaceae</taxon>
        <taxon>Benincaseae</taxon>
        <taxon>Citrullus</taxon>
    </lineage>
</organism>
<dbReference type="Gene3D" id="2.20.25.80">
    <property type="entry name" value="WRKY domain"/>
    <property type="match status" value="1"/>
</dbReference>
<keyword evidence="5" id="KW-0539">Nucleus</keyword>
<proteinExistence type="predicted"/>
<evidence type="ECO:0000256" key="3">
    <source>
        <dbReference type="ARBA" id="ARBA00023125"/>
    </source>
</evidence>
<dbReference type="PANTHER" id="PTHR31221">
    <property type="entry name" value="WRKY TRANSCRIPTION FACTOR PROTEIN 1-RELATED"/>
    <property type="match status" value="1"/>
</dbReference>
<protein>
    <recommendedName>
        <fullName evidence="6">WRKY domain-containing protein</fullName>
    </recommendedName>
</protein>
<reference evidence="7 8" key="1">
    <citation type="submission" date="2024-03" db="EMBL/GenBank/DDBJ databases">
        <authorList>
            <person name="Gkanogiannis A."/>
            <person name="Becerra Lopez-Lavalle L."/>
        </authorList>
    </citation>
    <scope>NUCLEOTIDE SEQUENCE [LARGE SCALE GENOMIC DNA]</scope>
</reference>
<dbReference type="InterPro" id="IPR003657">
    <property type="entry name" value="WRKY_dom"/>
</dbReference>
<dbReference type="Proteomes" id="UP001642487">
    <property type="component" value="Chromosome 4"/>
</dbReference>
<dbReference type="PROSITE" id="PS50811">
    <property type="entry name" value="WRKY"/>
    <property type="match status" value="1"/>
</dbReference>
<evidence type="ECO:0000313" key="7">
    <source>
        <dbReference type="EMBL" id="CAK9320292.1"/>
    </source>
</evidence>
<accession>A0ABP0YK06</accession>
<comment type="subcellular location">
    <subcellularLocation>
        <location evidence="1">Nucleus</location>
    </subcellularLocation>
</comment>
<dbReference type="SUPFAM" id="SSF118290">
    <property type="entry name" value="WRKY DNA-binding domain"/>
    <property type="match status" value="1"/>
</dbReference>
<keyword evidence="2" id="KW-0805">Transcription regulation</keyword>
<dbReference type="Pfam" id="PF03106">
    <property type="entry name" value="WRKY"/>
    <property type="match status" value="1"/>
</dbReference>
<dbReference type="PANTHER" id="PTHR31221:SF17">
    <property type="entry name" value="WRKY TRANSCRIPTION FACTOR 13-RELATED"/>
    <property type="match status" value="1"/>
</dbReference>
<evidence type="ECO:0000256" key="5">
    <source>
        <dbReference type="ARBA" id="ARBA00023242"/>
    </source>
</evidence>
<feature type="domain" description="WRKY" evidence="6">
    <location>
        <begin position="158"/>
        <end position="223"/>
    </location>
</feature>
<keyword evidence="3" id="KW-0238">DNA-binding</keyword>
<sequence length="245" mass="28128">MRSSASEEEIMVSLFQADQEAAAVNAAAITTNFISFPEANNNNNNNNVVVQQSLKPFSFSTQQYFCQQQQQSLFPFFLPSTTAPSNLLSSHNTPSPSSLWDERERFMRGRNNGIGNYVGDDDNDDECKPRLKVSTMKMKRIKGRKKVREPRFSFKTMTDVDVLDDGYKWRKYGQKVVKNTLHPRSYYRCTEENCKVKKRVERLADDPRMVITTYEGRHAHSPSDHNLEDSIMGHLPSSHLSNFLC</sequence>
<evidence type="ECO:0000259" key="6">
    <source>
        <dbReference type="PROSITE" id="PS50811"/>
    </source>
</evidence>
<gene>
    <name evidence="7" type="ORF">CITCOLO1_LOCUS12340</name>
</gene>
<dbReference type="InterPro" id="IPR044810">
    <property type="entry name" value="WRKY_plant"/>
</dbReference>
<keyword evidence="4" id="KW-0804">Transcription</keyword>
<name>A0ABP0YK06_9ROSI</name>